<accession>A0ABV0BCU4</accession>
<keyword evidence="2" id="KW-1185">Reference proteome</keyword>
<dbReference type="Pfam" id="PF13759">
    <property type="entry name" value="2OG-FeII_Oxy_5"/>
    <property type="match status" value="1"/>
</dbReference>
<dbReference type="InterPro" id="IPR011990">
    <property type="entry name" value="TPR-like_helical_dom_sf"/>
</dbReference>
<comment type="caution">
    <text evidence="1">The sequence shown here is derived from an EMBL/GenBank/DDBJ whole genome shotgun (WGS) entry which is preliminary data.</text>
</comment>
<dbReference type="SUPFAM" id="SSF48452">
    <property type="entry name" value="TPR-like"/>
    <property type="match status" value="1"/>
</dbReference>
<name>A0ABV0BCU4_9SPHN</name>
<protein>
    <submittedName>
        <fullName evidence="1">2OG-Fe(II) oxygenase</fullName>
    </submittedName>
</protein>
<evidence type="ECO:0000313" key="2">
    <source>
        <dbReference type="Proteomes" id="UP001427805"/>
    </source>
</evidence>
<dbReference type="Proteomes" id="UP001427805">
    <property type="component" value="Unassembled WGS sequence"/>
</dbReference>
<reference evidence="1 2" key="1">
    <citation type="submission" date="2024-05" db="EMBL/GenBank/DDBJ databases">
        <title>Sphingomonas sp. HF-S3 16S ribosomal RNA gene Genome sequencing and assembly.</title>
        <authorList>
            <person name="Lee H."/>
        </authorList>
    </citation>
    <scope>NUCLEOTIDE SEQUENCE [LARGE SCALE GENOMIC DNA]</scope>
    <source>
        <strain evidence="1 2">HF-S3</strain>
    </source>
</reference>
<dbReference type="Pfam" id="PF14559">
    <property type="entry name" value="TPR_19"/>
    <property type="match status" value="1"/>
</dbReference>
<sequence length="383" mass="41098">MAWIDSTPDARPPATRREALLRQACDAAPRDSRLRLALAEALFDLGRFDEAIGAAELALAAEGDRFAGWPVLATAMLRARGADAVLDLCDHRWAAPGDSRWHLVRGRALHRLGRGGEARSDFARAVAIGDSGFAALRALLESLAADREAEHLLRYCEAPLPHLQGNAAIRGYHALALSLLGRGEDANRLVDLDAMTSRVPFEPPAEFGGIDAFNATLAADILRDRPGQSRQTDVDANYAMRIRHSPALDALRAFIRTALRSYADRLPSLGLPPAPEQARIGCGTVVLRRQGRNGQHLHAKACLTSVYHVVVPQPGSGHPHAGALAMGVCDEIAPGHRASWGERHLAAAPGWLTIFPAHIFHDVVATGSTDARITVVADLDPLA</sequence>
<evidence type="ECO:0000313" key="1">
    <source>
        <dbReference type="EMBL" id="MEN3749055.1"/>
    </source>
</evidence>
<gene>
    <name evidence="1" type="ORF">TPR58_17915</name>
</gene>
<proteinExistence type="predicted"/>
<dbReference type="Gene3D" id="2.60.120.620">
    <property type="entry name" value="q2cbj1_9rhob like domain"/>
    <property type="match status" value="1"/>
</dbReference>
<dbReference type="InterPro" id="IPR012668">
    <property type="entry name" value="CHP02466"/>
</dbReference>
<dbReference type="EMBL" id="JBDIZK010000011">
    <property type="protein sequence ID" value="MEN3749055.1"/>
    <property type="molecule type" value="Genomic_DNA"/>
</dbReference>
<organism evidence="1 2">
    <name type="scientific">Sphingomonas rustica</name>
    <dbReference type="NCBI Taxonomy" id="3103142"/>
    <lineage>
        <taxon>Bacteria</taxon>
        <taxon>Pseudomonadati</taxon>
        <taxon>Pseudomonadota</taxon>
        <taxon>Alphaproteobacteria</taxon>
        <taxon>Sphingomonadales</taxon>
        <taxon>Sphingomonadaceae</taxon>
        <taxon>Sphingomonas</taxon>
    </lineage>
</organism>
<dbReference type="RefSeq" id="WP_346248092.1">
    <property type="nucleotide sequence ID" value="NZ_JBDIZK010000011.1"/>
</dbReference>
<dbReference type="Gene3D" id="1.25.40.10">
    <property type="entry name" value="Tetratricopeptide repeat domain"/>
    <property type="match status" value="1"/>
</dbReference>